<evidence type="ECO:0000313" key="2">
    <source>
        <dbReference type="Proteomes" id="UP001172386"/>
    </source>
</evidence>
<sequence length="729" mass="81238">MALTKFSAATTSNGYNGPIPWTHIMNEPGLLVKFDVYEPESFSQASSHFQRLIISCEPEVLEDINLDILGPAAEQATAEATMSGRLYKTPECCIIVQCPCIAMRYPTDGDQVRRFQIRLAKREEFYEALSLLDIAKVPTTEAGALPNQKPSIARAPISGISHNDSQRTIQIPPIDQNTISQISTSSCARQRPPRAFLNHPTSVPRFVSQISNIPSIQQQHDSFQTPESRGGLNTRLPSQQLQAANGTGLVAPSSAPVNAGGQWEAQINLYAPRPSTAPMRPAKTERDLPPERELPFTTRPSTKQAAVPKSGENMLGTTRNAISVLSESITRQNKQDIILASIPDVDVPVKGNEIMSMDTSNFQRAMSAQKIDTQEILTKAQVRLARSSMHLRQVKDIAQTQLAPDDQPATTSQKKRRNLRCLQCRSARTKCERNAENFEGTCQPCQAAERQCSFVADVEFSSEDRQAERTVVQVQNSQEEVHSESHLPRRSLRRRRASLKADFTNDVLPKTPIPEMTKNSGATKQQDSRKHSTQIITPMIKPKRLKTPSISSHKRVPVTLPNTKSSTHSEIQDRLPVYKDKVHNKHLCELSNPPADPRSDVSTATAVTDDLNALVPVTPAQKFFKTTTIEQDKPLSDQAEAKLKSQEASNQRIDTDNTAPPYSPFTPSKPEFTFRADNTCISSFLGLHHSEQSVMLDQFFTNAIQDENFLQLCKVLENRYEPMLFPDKW</sequence>
<accession>A0ACC3AEI2</accession>
<organism evidence="1 2">
    <name type="scientific">Neophaeococcomyces mojaviensis</name>
    <dbReference type="NCBI Taxonomy" id="3383035"/>
    <lineage>
        <taxon>Eukaryota</taxon>
        <taxon>Fungi</taxon>
        <taxon>Dikarya</taxon>
        <taxon>Ascomycota</taxon>
        <taxon>Pezizomycotina</taxon>
        <taxon>Eurotiomycetes</taxon>
        <taxon>Chaetothyriomycetidae</taxon>
        <taxon>Chaetothyriales</taxon>
        <taxon>Chaetothyriales incertae sedis</taxon>
        <taxon>Neophaeococcomyces</taxon>
    </lineage>
</organism>
<reference evidence="1" key="1">
    <citation type="submission" date="2022-10" db="EMBL/GenBank/DDBJ databases">
        <title>Culturing micro-colonial fungi from biological soil crusts in the Mojave desert and describing Neophaeococcomyces mojavensis, and introducing the new genera and species Taxawa tesnikishii.</title>
        <authorList>
            <person name="Kurbessoian T."/>
            <person name="Stajich J.E."/>
        </authorList>
    </citation>
    <scope>NUCLEOTIDE SEQUENCE</scope>
    <source>
        <strain evidence="1">JES_112</strain>
    </source>
</reference>
<gene>
    <name evidence="1" type="ORF">H2198_002468</name>
</gene>
<dbReference type="Proteomes" id="UP001172386">
    <property type="component" value="Unassembled WGS sequence"/>
</dbReference>
<proteinExistence type="predicted"/>
<dbReference type="EMBL" id="JAPDRQ010000030">
    <property type="protein sequence ID" value="KAJ9660531.1"/>
    <property type="molecule type" value="Genomic_DNA"/>
</dbReference>
<comment type="caution">
    <text evidence="1">The sequence shown here is derived from an EMBL/GenBank/DDBJ whole genome shotgun (WGS) entry which is preliminary data.</text>
</comment>
<name>A0ACC3AEI2_9EURO</name>
<protein>
    <submittedName>
        <fullName evidence="1">Uncharacterized protein</fullName>
    </submittedName>
</protein>
<keyword evidence="2" id="KW-1185">Reference proteome</keyword>
<evidence type="ECO:0000313" key="1">
    <source>
        <dbReference type="EMBL" id="KAJ9660531.1"/>
    </source>
</evidence>